<keyword evidence="3" id="KW-1185">Reference proteome</keyword>
<feature type="domain" description="Aminoglycoside phosphotransferase" evidence="1">
    <location>
        <begin position="178"/>
        <end position="258"/>
    </location>
</feature>
<sequence>MSKPTKSPVVSPAVVVPRTSSEMHDVPLADDIRDRLLEQARYGAALLGAVFDGAERVWGWEGSALSLPVLDASSGAERWMKLRSRPAADPVPPYWAGAATAERVVSGLRVRRPVLLAQKAWACGGWAYQAELMSRIPVRSFSSTRAAPAWVAGLPAAWWSDLRAALDSIQDVPSTGLAPITWQETAARSLGAADPASWVASHGDVCWANLAVFGREAVLFDWDDFGRAPRFADAASLLLSSLDTPDVAARVTEYFSDQLSSPDGLYAQSVIAAHWHTRFRAGEHIDLEPALRAHMRTVEERLSLTRHQKGATA</sequence>
<gene>
    <name evidence="2" type="ORF">ACF1HC_29760</name>
</gene>
<evidence type="ECO:0000259" key="1">
    <source>
        <dbReference type="Pfam" id="PF01636"/>
    </source>
</evidence>
<proteinExistence type="predicted"/>
<dbReference type="EMBL" id="JBICBM010000015">
    <property type="protein sequence ID" value="MFF9885748.1"/>
    <property type="molecule type" value="Genomic_DNA"/>
</dbReference>
<reference evidence="2 3" key="1">
    <citation type="submission" date="2024-10" db="EMBL/GenBank/DDBJ databases">
        <title>The Natural Products Discovery Center: Release of the First 8490 Sequenced Strains for Exploring Actinobacteria Biosynthetic Diversity.</title>
        <authorList>
            <person name="Kalkreuter E."/>
            <person name="Kautsar S.A."/>
            <person name="Yang D."/>
            <person name="Bader C.D."/>
            <person name="Teijaro C.N."/>
            <person name="Fluegel L."/>
            <person name="Davis C.M."/>
            <person name="Simpson J.R."/>
            <person name="Lauterbach L."/>
            <person name="Steele A.D."/>
            <person name="Gui C."/>
            <person name="Meng S."/>
            <person name="Li G."/>
            <person name="Viehrig K."/>
            <person name="Ye F."/>
            <person name="Su P."/>
            <person name="Kiefer A.F."/>
            <person name="Nichols A."/>
            <person name="Cepeda A.J."/>
            <person name="Yan W."/>
            <person name="Fan B."/>
            <person name="Jiang Y."/>
            <person name="Adhikari A."/>
            <person name="Zheng C.-J."/>
            <person name="Schuster L."/>
            <person name="Cowan T.M."/>
            <person name="Smanski M.J."/>
            <person name="Chevrette M.G."/>
            <person name="De Carvalho L.P.S."/>
            <person name="Shen B."/>
        </authorList>
    </citation>
    <scope>NUCLEOTIDE SEQUENCE [LARGE SCALE GENOMIC DNA]</scope>
    <source>
        <strain evidence="2 3">NPDC013366</strain>
    </source>
</reference>
<organism evidence="2 3">
    <name type="scientific">Streptomyces eurythermus</name>
    <dbReference type="NCBI Taxonomy" id="42237"/>
    <lineage>
        <taxon>Bacteria</taxon>
        <taxon>Bacillati</taxon>
        <taxon>Actinomycetota</taxon>
        <taxon>Actinomycetes</taxon>
        <taxon>Kitasatosporales</taxon>
        <taxon>Streptomycetaceae</taxon>
        <taxon>Streptomyces</taxon>
    </lineage>
</organism>
<name>A0ABW6Z483_9ACTN</name>
<comment type="caution">
    <text evidence="2">The sequence shown here is derived from an EMBL/GenBank/DDBJ whole genome shotgun (WGS) entry which is preliminary data.</text>
</comment>
<evidence type="ECO:0000313" key="2">
    <source>
        <dbReference type="EMBL" id="MFF9885748.1"/>
    </source>
</evidence>
<dbReference type="Pfam" id="PF01636">
    <property type="entry name" value="APH"/>
    <property type="match status" value="1"/>
</dbReference>
<protein>
    <submittedName>
        <fullName evidence="2">Phosphotransferase</fullName>
    </submittedName>
</protein>
<dbReference type="Proteomes" id="UP001603418">
    <property type="component" value="Unassembled WGS sequence"/>
</dbReference>
<dbReference type="RefSeq" id="WP_051815850.1">
    <property type="nucleotide sequence ID" value="NZ_JBFACJ010000024.1"/>
</dbReference>
<dbReference type="SUPFAM" id="SSF56112">
    <property type="entry name" value="Protein kinase-like (PK-like)"/>
    <property type="match status" value="1"/>
</dbReference>
<dbReference type="InterPro" id="IPR011009">
    <property type="entry name" value="Kinase-like_dom_sf"/>
</dbReference>
<dbReference type="InterPro" id="IPR002575">
    <property type="entry name" value="Aminoglycoside_PTrfase"/>
</dbReference>
<evidence type="ECO:0000313" key="3">
    <source>
        <dbReference type="Proteomes" id="UP001603418"/>
    </source>
</evidence>
<accession>A0ABW6Z483</accession>